<keyword evidence="7" id="KW-1185">Reference proteome</keyword>
<dbReference type="AlphaFoldDB" id="A0AAD7JM79"/>
<evidence type="ECO:0000256" key="1">
    <source>
        <dbReference type="ARBA" id="ARBA00022723"/>
    </source>
</evidence>
<keyword evidence="3" id="KW-0862">Zinc</keyword>
<gene>
    <name evidence="6" type="ORF">B0H16DRAFT_1523338</name>
</gene>
<evidence type="ECO:0000313" key="6">
    <source>
        <dbReference type="EMBL" id="KAJ7766195.1"/>
    </source>
</evidence>
<dbReference type="GO" id="GO:0008270">
    <property type="term" value="F:zinc ion binding"/>
    <property type="evidence" value="ECO:0007669"/>
    <property type="project" value="UniProtKB-KW"/>
</dbReference>
<keyword evidence="1" id="KW-0479">Metal-binding</keyword>
<proteinExistence type="predicted"/>
<feature type="domain" description="MYND-type" evidence="5">
    <location>
        <begin position="413"/>
        <end position="454"/>
    </location>
</feature>
<dbReference type="PROSITE" id="PS50865">
    <property type="entry name" value="ZF_MYND_2"/>
    <property type="match status" value="1"/>
</dbReference>
<comment type="caution">
    <text evidence="6">The sequence shown here is derived from an EMBL/GenBank/DDBJ whole genome shotgun (WGS) entry which is preliminary data.</text>
</comment>
<reference evidence="6" key="1">
    <citation type="submission" date="2023-03" db="EMBL/GenBank/DDBJ databases">
        <title>Massive genome expansion in bonnet fungi (Mycena s.s.) driven by repeated elements and novel gene families across ecological guilds.</title>
        <authorList>
            <consortium name="Lawrence Berkeley National Laboratory"/>
            <person name="Harder C.B."/>
            <person name="Miyauchi S."/>
            <person name="Viragh M."/>
            <person name="Kuo A."/>
            <person name="Thoen E."/>
            <person name="Andreopoulos B."/>
            <person name="Lu D."/>
            <person name="Skrede I."/>
            <person name="Drula E."/>
            <person name="Henrissat B."/>
            <person name="Morin E."/>
            <person name="Kohler A."/>
            <person name="Barry K."/>
            <person name="LaButti K."/>
            <person name="Morin E."/>
            <person name="Salamov A."/>
            <person name="Lipzen A."/>
            <person name="Mereny Z."/>
            <person name="Hegedus B."/>
            <person name="Baldrian P."/>
            <person name="Stursova M."/>
            <person name="Weitz H."/>
            <person name="Taylor A."/>
            <person name="Grigoriev I.V."/>
            <person name="Nagy L.G."/>
            <person name="Martin F."/>
            <person name="Kauserud H."/>
        </authorList>
    </citation>
    <scope>NUCLEOTIDE SEQUENCE</scope>
    <source>
        <strain evidence="6">CBHHK182m</strain>
    </source>
</reference>
<dbReference type="InterPro" id="IPR002893">
    <property type="entry name" value="Znf_MYND"/>
</dbReference>
<evidence type="ECO:0000256" key="4">
    <source>
        <dbReference type="PROSITE-ProRule" id="PRU00134"/>
    </source>
</evidence>
<sequence length="620" mass="69367">MHESLRPSSFSKLSSAERTRANSALKGSLPSLRSLVYRAAKYHDEVQFLPVFYHHLDLARIPSLAEMDAQSLPPETLATFSCAYLSVQGIAQLAVPSATQADILQRAWPWIQFLDEYYFWIPEAPTEDILRCWCFALVASLLEPWGETSRRIMATPGIAILVGRAWTSWSRDPNAVTEIAFRCVSRFLFVSFVFPPGDFNEFIEGAGGEEPLAKAALELVEYILENSRSYKITARDVSSIMEFCGLCFTTPWLAALAAHKCLRTTTSVLLFADSVMDGREPTETYLNLFKHTWNVFMPLIVDSDGYIGIVQAVHAGILKFIISHAEKNVEWNEGGTRHLITHVLMARGTLYPSVLALLEKSLPALQQATSIPAFVSSPLHPDWEKFVAVALERIEIKNQVDAGELRTYKACHNMPCGKILRKGRLKRCAGCQYAHYCDADCQLADWRAGHRLVCADTRHNGCHSVELDGPTYCSSYDIFLLRAIVKHDYEQHRSAVFLDRIVKMRQHGLGVVTDFDYSGGPVRIEVQPDPSMEEGGSAWRWAGQAARSAGRMHIVCVKVAEIVETWVLPMRSSDSRVHDALFELSRGIPEGTVVSTLPEYVVKKVAELVEDVCPEIVEIV</sequence>
<dbReference type="EMBL" id="JARKIB010000024">
    <property type="protein sequence ID" value="KAJ7766195.1"/>
    <property type="molecule type" value="Genomic_DNA"/>
</dbReference>
<keyword evidence="2 4" id="KW-0863">Zinc-finger</keyword>
<dbReference type="Proteomes" id="UP001215598">
    <property type="component" value="Unassembled WGS sequence"/>
</dbReference>
<dbReference type="Gene3D" id="6.10.140.2220">
    <property type="match status" value="1"/>
</dbReference>
<dbReference type="Pfam" id="PF01753">
    <property type="entry name" value="zf-MYND"/>
    <property type="match status" value="1"/>
</dbReference>
<accession>A0AAD7JM79</accession>
<organism evidence="6 7">
    <name type="scientific">Mycena metata</name>
    <dbReference type="NCBI Taxonomy" id="1033252"/>
    <lineage>
        <taxon>Eukaryota</taxon>
        <taxon>Fungi</taxon>
        <taxon>Dikarya</taxon>
        <taxon>Basidiomycota</taxon>
        <taxon>Agaricomycotina</taxon>
        <taxon>Agaricomycetes</taxon>
        <taxon>Agaricomycetidae</taxon>
        <taxon>Agaricales</taxon>
        <taxon>Marasmiineae</taxon>
        <taxon>Mycenaceae</taxon>
        <taxon>Mycena</taxon>
    </lineage>
</organism>
<evidence type="ECO:0000259" key="5">
    <source>
        <dbReference type="PROSITE" id="PS50865"/>
    </source>
</evidence>
<evidence type="ECO:0000256" key="3">
    <source>
        <dbReference type="ARBA" id="ARBA00022833"/>
    </source>
</evidence>
<dbReference type="SUPFAM" id="SSF144232">
    <property type="entry name" value="HIT/MYND zinc finger-like"/>
    <property type="match status" value="1"/>
</dbReference>
<evidence type="ECO:0000313" key="7">
    <source>
        <dbReference type="Proteomes" id="UP001215598"/>
    </source>
</evidence>
<name>A0AAD7JM79_9AGAR</name>
<evidence type="ECO:0000256" key="2">
    <source>
        <dbReference type="ARBA" id="ARBA00022771"/>
    </source>
</evidence>
<protein>
    <recommendedName>
        <fullName evidence="5">MYND-type domain-containing protein</fullName>
    </recommendedName>
</protein>